<dbReference type="VEuPathDB" id="GiardiaDB:GMRT_14645"/>
<dbReference type="EMBL" id="VDLU01000004">
    <property type="protein sequence ID" value="TNJ27029.1"/>
    <property type="molecule type" value="Genomic_DNA"/>
</dbReference>
<evidence type="ECO:0000313" key="2">
    <source>
        <dbReference type="Proteomes" id="UP000315496"/>
    </source>
</evidence>
<accession>A0A4Z1T394</accession>
<proteinExistence type="predicted"/>
<organism evidence="1 2">
    <name type="scientific">Giardia muris</name>
    <dbReference type="NCBI Taxonomy" id="5742"/>
    <lineage>
        <taxon>Eukaryota</taxon>
        <taxon>Metamonada</taxon>
        <taxon>Diplomonadida</taxon>
        <taxon>Hexamitidae</taxon>
        <taxon>Giardiinae</taxon>
        <taxon>Giardia</taxon>
    </lineage>
</organism>
<reference evidence="1 2" key="1">
    <citation type="submission" date="2019-05" db="EMBL/GenBank/DDBJ databases">
        <title>The compact genome of Giardia muris reveals important steps in the evolution of intestinal protozoan parasites.</title>
        <authorList>
            <person name="Xu F."/>
            <person name="Jimenez-Gonzalez A."/>
            <person name="Einarsson E."/>
            <person name="Astvaldsson A."/>
            <person name="Peirasmaki D."/>
            <person name="Eckmann L."/>
            <person name="Andersson J.O."/>
            <person name="Svard S.G."/>
            <person name="Jerlstrom-Hultqvist J."/>
        </authorList>
    </citation>
    <scope>NUCLEOTIDE SEQUENCE [LARGE SCALE GENOMIC DNA]</scope>
    <source>
        <strain evidence="1 2">Roberts-Thomson</strain>
    </source>
</reference>
<gene>
    <name evidence="1" type="ORF">GMRT_14645</name>
</gene>
<comment type="caution">
    <text evidence="1">The sequence shown here is derived from an EMBL/GenBank/DDBJ whole genome shotgun (WGS) entry which is preliminary data.</text>
</comment>
<dbReference type="AlphaFoldDB" id="A0A4Z1T394"/>
<protein>
    <submittedName>
        <fullName evidence="1">Uncharacterized protein</fullName>
    </submittedName>
</protein>
<dbReference type="Proteomes" id="UP000315496">
    <property type="component" value="Chromosome 4"/>
</dbReference>
<name>A0A4Z1T394_GIAMU</name>
<sequence length="102" mass="11308">MACRAEVKGIEMADSLEELSLLEFQGRFSTLDSDTLGLYEIDAKNASYQLGNIALHGEMDVLSRPLYVFTKGKDGKRLTPIAIVKQRIIFDSEPELINTAAD</sequence>
<evidence type="ECO:0000313" key="1">
    <source>
        <dbReference type="EMBL" id="TNJ27029.1"/>
    </source>
</evidence>
<keyword evidence="2" id="KW-1185">Reference proteome</keyword>